<organism evidence="1 2">
    <name type="scientific">Nitrobacter winogradskyi</name>
    <name type="common">Nitrobacter agilis</name>
    <dbReference type="NCBI Taxonomy" id="913"/>
    <lineage>
        <taxon>Bacteria</taxon>
        <taxon>Pseudomonadati</taxon>
        <taxon>Pseudomonadota</taxon>
        <taxon>Alphaproteobacteria</taxon>
        <taxon>Hyphomicrobiales</taxon>
        <taxon>Nitrobacteraceae</taxon>
        <taxon>Nitrobacter</taxon>
    </lineage>
</organism>
<name>A0A4Y3WDQ6_NITWI</name>
<evidence type="ECO:0000313" key="2">
    <source>
        <dbReference type="Proteomes" id="UP000318825"/>
    </source>
</evidence>
<dbReference type="EMBL" id="BJNF01000087">
    <property type="protein sequence ID" value="GEC17043.1"/>
    <property type="molecule type" value="Genomic_DNA"/>
</dbReference>
<evidence type="ECO:0000313" key="1">
    <source>
        <dbReference type="EMBL" id="GEC17043.1"/>
    </source>
</evidence>
<comment type="caution">
    <text evidence="1">The sequence shown here is derived from an EMBL/GenBank/DDBJ whole genome shotgun (WGS) entry which is preliminary data.</text>
</comment>
<accession>A0A4Y3WDQ6</accession>
<sequence length="66" mass="7277">MPEIILVTLKEIMEPSLDVNVDSRTIDSNKVELKQLLALPVDRIGGAVTPHQATGQRFSHDRRIGG</sequence>
<dbReference type="AlphaFoldDB" id="A0A4Y3WDQ6"/>
<gene>
    <name evidence="1" type="ORF">NWI01_29350</name>
</gene>
<reference evidence="1 2" key="1">
    <citation type="submission" date="2019-06" db="EMBL/GenBank/DDBJ databases">
        <title>Whole genome shotgun sequence of Nitrobacter winogradskyi NBRC 14297.</title>
        <authorList>
            <person name="Hosoyama A."/>
            <person name="Uohara A."/>
            <person name="Ohji S."/>
            <person name="Ichikawa N."/>
        </authorList>
    </citation>
    <scope>NUCLEOTIDE SEQUENCE [LARGE SCALE GENOMIC DNA]</scope>
    <source>
        <strain evidence="1 2">NBRC 14297</strain>
    </source>
</reference>
<proteinExistence type="predicted"/>
<dbReference type="Proteomes" id="UP000318825">
    <property type="component" value="Unassembled WGS sequence"/>
</dbReference>
<protein>
    <submittedName>
        <fullName evidence="1">Uncharacterized protein</fullName>
    </submittedName>
</protein>